<keyword evidence="5" id="KW-1185">Reference proteome</keyword>
<protein>
    <recommendedName>
        <fullName evidence="3">CAAX prenyl protease 2/Lysostaphin resistance protein A-like domain-containing protein</fullName>
    </recommendedName>
</protein>
<proteinExistence type="inferred from homology"/>
<comment type="similarity">
    <text evidence="1">Belongs to the UPF0177 family.</text>
</comment>
<sequence>MKLIKINYKVVLTYVLIIPFSFYCAVTVPYVGLLTSFLGGIISLLLTLGSQQVFLLLKPMNKPFLRQMVRLLFLAFLIRLALVCMMVMFDFQNTSNVIGNGYITQLVHANIVTKLSLLILLLIEMTGEELLLASVILPMFFYLKKWNYSWIFSVFMGSLLFSLMHLYAYDFNIWFCVIAGLSHIPMIQAWRVTNSLRGGIYIHIFYNMISIFPALLL</sequence>
<feature type="transmembrane region" description="Helical" evidence="2">
    <location>
        <begin position="69"/>
        <end position="89"/>
    </location>
</feature>
<keyword evidence="2" id="KW-0472">Membrane</keyword>
<dbReference type="STRING" id="1505725.GA0061074_102139"/>
<evidence type="ECO:0000256" key="2">
    <source>
        <dbReference type="SAM" id="Phobius"/>
    </source>
</evidence>
<dbReference type="GO" id="GO:0080120">
    <property type="term" value="P:CAAX-box protein maturation"/>
    <property type="evidence" value="ECO:0007669"/>
    <property type="project" value="UniProtKB-ARBA"/>
</dbReference>
<reference evidence="5" key="1">
    <citation type="submission" date="2016-08" db="EMBL/GenBank/DDBJ databases">
        <authorList>
            <person name="Varghese N."/>
            <person name="Submissions Spin"/>
        </authorList>
    </citation>
    <scope>NUCLEOTIDE SEQUENCE [LARGE SCALE GENOMIC DNA]</scope>
    <source>
        <strain evidence="5">R-53094</strain>
    </source>
</reference>
<name>A0A1C3ZPX5_9LACO</name>
<accession>A0A1C3ZPX5</accession>
<evidence type="ECO:0000259" key="3">
    <source>
        <dbReference type="Pfam" id="PF02517"/>
    </source>
</evidence>
<keyword evidence="2" id="KW-1133">Transmembrane helix</keyword>
<dbReference type="GO" id="GO:0004175">
    <property type="term" value="F:endopeptidase activity"/>
    <property type="evidence" value="ECO:0007669"/>
    <property type="project" value="UniProtKB-ARBA"/>
</dbReference>
<gene>
    <name evidence="4" type="ORF">GA0061074_102139</name>
</gene>
<feature type="transmembrane region" description="Helical" evidence="2">
    <location>
        <begin position="199"/>
        <end position="216"/>
    </location>
</feature>
<feature type="transmembrane region" description="Helical" evidence="2">
    <location>
        <begin position="115"/>
        <end position="141"/>
    </location>
</feature>
<organism evidence="4 5">
    <name type="scientific">Weissella bombi</name>
    <dbReference type="NCBI Taxonomy" id="1505725"/>
    <lineage>
        <taxon>Bacteria</taxon>
        <taxon>Bacillati</taxon>
        <taxon>Bacillota</taxon>
        <taxon>Bacilli</taxon>
        <taxon>Lactobacillales</taxon>
        <taxon>Lactobacillaceae</taxon>
        <taxon>Weissella</taxon>
    </lineage>
</organism>
<evidence type="ECO:0000313" key="5">
    <source>
        <dbReference type="Proteomes" id="UP000199268"/>
    </source>
</evidence>
<evidence type="ECO:0000256" key="1">
    <source>
        <dbReference type="ARBA" id="ARBA00009067"/>
    </source>
</evidence>
<feature type="transmembrane region" description="Helical" evidence="2">
    <location>
        <begin position="171"/>
        <end position="187"/>
    </location>
</feature>
<dbReference type="InterPro" id="IPR003675">
    <property type="entry name" value="Rce1/LyrA-like_dom"/>
</dbReference>
<dbReference type="EMBL" id="FMAO01000002">
    <property type="protein sequence ID" value="SCB84464.1"/>
    <property type="molecule type" value="Genomic_DNA"/>
</dbReference>
<feature type="domain" description="CAAX prenyl protease 2/Lysostaphin resistance protein A-like" evidence="3">
    <location>
        <begin position="115"/>
        <end position="209"/>
    </location>
</feature>
<dbReference type="Proteomes" id="UP000199268">
    <property type="component" value="Unassembled WGS sequence"/>
</dbReference>
<keyword evidence="2" id="KW-0812">Transmembrane</keyword>
<dbReference type="OrthoDB" id="2661755at2"/>
<dbReference type="Pfam" id="PF02517">
    <property type="entry name" value="Rce1-like"/>
    <property type="match status" value="1"/>
</dbReference>
<feature type="transmembrane region" description="Helical" evidence="2">
    <location>
        <begin position="12"/>
        <end position="31"/>
    </location>
</feature>
<feature type="transmembrane region" description="Helical" evidence="2">
    <location>
        <begin position="37"/>
        <end position="57"/>
    </location>
</feature>
<dbReference type="RefSeq" id="WP_092461652.1">
    <property type="nucleotide sequence ID" value="NZ_BJEE01000001.1"/>
</dbReference>
<evidence type="ECO:0000313" key="4">
    <source>
        <dbReference type="EMBL" id="SCB84464.1"/>
    </source>
</evidence>
<dbReference type="AlphaFoldDB" id="A0A1C3ZPX5"/>